<dbReference type="AlphaFoldDB" id="A0A7C1P5D0"/>
<dbReference type="Gene3D" id="3.20.20.60">
    <property type="entry name" value="Phosphoenolpyruvate-binding domains"/>
    <property type="match status" value="1"/>
</dbReference>
<reference evidence="6" key="1">
    <citation type="journal article" date="2020" name="mSystems">
        <title>Genome- and Community-Level Interaction Insights into Carbon Utilization and Element Cycling Functions of Hydrothermarchaeota in Hydrothermal Sediment.</title>
        <authorList>
            <person name="Zhou Z."/>
            <person name="Liu Y."/>
            <person name="Xu W."/>
            <person name="Pan J."/>
            <person name="Luo Z.H."/>
            <person name="Li M."/>
        </authorList>
    </citation>
    <scope>NUCLEOTIDE SEQUENCE [LARGE SCALE GENOMIC DNA]</scope>
    <source>
        <strain evidence="6">HyVt-369</strain>
    </source>
</reference>
<dbReference type="GO" id="GO:0003864">
    <property type="term" value="F:3-methyl-2-oxobutanoate hydroxymethyltransferase activity"/>
    <property type="evidence" value="ECO:0007669"/>
    <property type="project" value="UniProtKB-EC"/>
</dbReference>
<comment type="subunit">
    <text evidence="2">Homodecamer; pentamer of dimers.</text>
</comment>
<evidence type="ECO:0000313" key="6">
    <source>
        <dbReference type="EMBL" id="HEB13491.1"/>
    </source>
</evidence>
<proteinExistence type="inferred from homology"/>
<sequence length="109" mass="12351">AQALEEAGVFSIVLECIPSEVAKLITEKVKVPTIGIGAGPYCDGQVLVTHDLLGLFDRFVPKFVKQYADLRKILKGAFTKFKEEVEREEFPSQEHSFKIKEEELKKVRK</sequence>
<name>A0A7C1P5D0_UNCC3</name>
<comment type="caution">
    <text evidence="6">The sequence shown here is derived from an EMBL/GenBank/DDBJ whole genome shotgun (WGS) entry which is preliminary data.</text>
</comment>
<dbReference type="PANTHER" id="PTHR20881">
    <property type="entry name" value="3-METHYL-2-OXOBUTANOATE HYDROXYMETHYLTRANSFERASE"/>
    <property type="match status" value="1"/>
</dbReference>
<dbReference type="GO" id="GO:0000287">
    <property type="term" value="F:magnesium ion binding"/>
    <property type="evidence" value="ECO:0007669"/>
    <property type="project" value="TreeGrafter"/>
</dbReference>
<evidence type="ECO:0000256" key="4">
    <source>
        <dbReference type="ARBA" id="ARBA00022655"/>
    </source>
</evidence>
<dbReference type="EMBL" id="DRHL01000037">
    <property type="protein sequence ID" value="HEB13491.1"/>
    <property type="molecule type" value="Genomic_DNA"/>
</dbReference>
<keyword evidence="4" id="KW-0566">Pantothenate biosynthesis</keyword>
<dbReference type="Proteomes" id="UP000885695">
    <property type="component" value="Unassembled WGS sequence"/>
</dbReference>
<evidence type="ECO:0000256" key="3">
    <source>
        <dbReference type="ARBA" id="ARBA00012618"/>
    </source>
</evidence>
<dbReference type="InterPro" id="IPR040442">
    <property type="entry name" value="Pyrv_kinase-like_dom_sf"/>
</dbReference>
<dbReference type="Pfam" id="PF02548">
    <property type="entry name" value="Pantoate_transf"/>
    <property type="match status" value="1"/>
</dbReference>
<dbReference type="PANTHER" id="PTHR20881:SF0">
    <property type="entry name" value="3-METHYL-2-OXOBUTANOATE HYDROXYMETHYLTRANSFERASE"/>
    <property type="match status" value="1"/>
</dbReference>
<dbReference type="InterPro" id="IPR015813">
    <property type="entry name" value="Pyrv/PenolPyrv_kinase-like_dom"/>
</dbReference>
<protein>
    <recommendedName>
        <fullName evidence="3">3-methyl-2-oxobutanoate hydroxymethyltransferase</fullName>
        <ecNumber evidence="3">2.1.2.11</ecNumber>
    </recommendedName>
</protein>
<evidence type="ECO:0000256" key="1">
    <source>
        <dbReference type="ARBA" id="ARBA00008676"/>
    </source>
</evidence>
<dbReference type="EC" id="2.1.2.11" evidence="3"/>
<dbReference type="SUPFAM" id="SSF51621">
    <property type="entry name" value="Phosphoenolpyruvate/pyruvate domain"/>
    <property type="match status" value="1"/>
</dbReference>
<comment type="similarity">
    <text evidence="1">Belongs to the PanB family.</text>
</comment>
<evidence type="ECO:0000256" key="5">
    <source>
        <dbReference type="ARBA" id="ARBA00022679"/>
    </source>
</evidence>
<accession>A0A7C1P5D0</accession>
<organism evidence="6">
    <name type="scientific">candidate division CPR3 bacterium</name>
    <dbReference type="NCBI Taxonomy" id="2268181"/>
    <lineage>
        <taxon>Bacteria</taxon>
        <taxon>Bacteria division CPR3</taxon>
    </lineage>
</organism>
<feature type="non-terminal residue" evidence="6">
    <location>
        <position position="1"/>
    </location>
</feature>
<keyword evidence="5" id="KW-0808">Transferase</keyword>
<gene>
    <name evidence="6" type="ORF">ENI13_00750</name>
</gene>
<dbReference type="GO" id="GO:0015940">
    <property type="term" value="P:pantothenate biosynthetic process"/>
    <property type="evidence" value="ECO:0007669"/>
    <property type="project" value="UniProtKB-KW"/>
</dbReference>
<dbReference type="InterPro" id="IPR003700">
    <property type="entry name" value="Pantoate_hydroxy_MeTrfase"/>
</dbReference>
<evidence type="ECO:0000256" key="2">
    <source>
        <dbReference type="ARBA" id="ARBA00011424"/>
    </source>
</evidence>